<keyword evidence="1 8" id="KW-0963">Cytoplasm</keyword>
<evidence type="ECO:0000256" key="7">
    <source>
        <dbReference type="ARBA" id="ARBA00022962"/>
    </source>
</evidence>
<keyword evidence="7 8" id="KW-0315">Glutamine amidotransferase</keyword>
<evidence type="ECO:0000313" key="10">
    <source>
        <dbReference type="Proteomes" id="UP001589788"/>
    </source>
</evidence>
<evidence type="ECO:0000256" key="3">
    <source>
        <dbReference type="ARBA" id="ARBA00022741"/>
    </source>
</evidence>
<dbReference type="NCBIfam" id="NF002957">
    <property type="entry name" value="PRK03619.1"/>
    <property type="match status" value="1"/>
</dbReference>
<keyword evidence="10" id="KW-1185">Reference proteome</keyword>
<organism evidence="9 10">
    <name type="scientific">Aciditerrimonas ferrireducens</name>
    <dbReference type="NCBI Taxonomy" id="667306"/>
    <lineage>
        <taxon>Bacteria</taxon>
        <taxon>Bacillati</taxon>
        <taxon>Actinomycetota</taxon>
        <taxon>Acidimicrobiia</taxon>
        <taxon>Acidimicrobiales</taxon>
        <taxon>Acidimicrobiaceae</taxon>
        <taxon>Aciditerrimonas</taxon>
    </lineage>
</organism>
<feature type="active site" evidence="8">
    <location>
        <position position="197"/>
    </location>
</feature>
<protein>
    <recommendedName>
        <fullName evidence="8">Phosphoribosylformylglycinamidine synthase subunit PurQ</fullName>
        <shortName evidence="8">FGAM synthase</shortName>
        <ecNumber evidence="8">6.3.5.3</ecNumber>
    </recommendedName>
    <alternativeName>
        <fullName evidence="8">Formylglycinamide ribonucleotide amidotransferase subunit I</fullName>
        <shortName evidence="8">FGAR amidotransferase I</shortName>
        <shortName evidence="8">FGAR-AT I</shortName>
    </alternativeName>
    <alternativeName>
        <fullName evidence="8">Glutaminase PurQ</fullName>
        <ecNumber evidence="8">3.5.1.2</ecNumber>
    </alternativeName>
    <alternativeName>
        <fullName evidence="8">Phosphoribosylformylglycinamidine synthase subunit I</fullName>
    </alternativeName>
</protein>
<dbReference type="SUPFAM" id="SSF52317">
    <property type="entry name" value="Class I glutamine amidotransferase-like"/>
    <property type="match status" value="1"/>
</dbReference>
<dbReference type="PANTHER" id="PTHR47552:SF1">
    <property type="entry name" value="PHOSPHORIBOSYLFORMYLGLYCINAMIDINE SYNTHASE SUBUNIT PURQ"/>
    <property type="match status" value="1"/>
</dbReference>
<evidence type="ECO:0000256" key="2">
    <source>
        <dbReference type="ARBA" id="ARBA00022598"/>
    </source>
</evidence>
<dbReference type="PANTHER" id="PTHR47552">
    <property type="entry name" value="PHOSPHORIBOSYLFORMYLGLYCINAMIDINE SYNTHASE SUBUNIT PURQ"/>
    <property type="match status" value="1"/>
</dbReference>
<dbReference type="PIRSF" id="PIRSF001586">
    <property type="entry name" value="FGAM_synth_I"/>
    <property type="match status" value="1"/>
</dbReference>
<keyword evidence="2 8" id="KW-0436">Ligase</keyword>
<dbReference type="CDD" id="cd01740">
    <property type="entry name" value="GATase1_FGAR_AT"/>
    <property type="match status" value="1"/>
</dbReference>
<name>A0ABV6BYM1_9ACTN</name>
<dbReference type="HAMAP" id="MF_00421">
    <property type="entry name" value="PurQ"/>
    <property type="match status" value="1"/>
</dbReference>
<dbReference type="PROSITE" id="PS51273">
    <property type="entry name" value="GATASE_TYPE_1"/>
    <property type="match status" value="1"/>
</dbReference>
<dbReference type="Gene3D" id="3.40.50.880">
    <property type="match status" value="1"/>
</dbReference>
<evidence type="ECO:0000256" key="6">
    <source>
        <dbReference type="ARBA" id="ARBA00022840"/>
    </source>
</evidence>
<comment type="function">
    <text evidence="8">Part of the phosphoribosylformylglycinamidine synthase complex involved in the purines biosynthetic pathway. Catalyzes the ATP-dependent conversion of formylglycinamide ribonucleotide (FGAR) and glutamine to yield formylglycinamidine ribonucleotide (FGAM) and glutamate. The FGAM synthase complex is composed of three subunits. PurQ produces an ammonia molecule by converting glutamine to glutamate. PurL transfers the ammonia molecule to FGAR to form FGAM in an ATP-dependent manner. PurS interacts with PurQ and PurL and is thought to assist in the transfer of the ammonia molecule from PurQ to PurL.</text>
</comment>
<comment type="pathway">
    <text evidence="8">Purine metabolism; IMP biosynthesis via de novo pathway; 5-amino-1-(5-phospho-D-ribosyl)imidazole from N(2)-formyl-N(1)-(5-phospho-D-ribosyl)glycinamide: step 1/2.</text>
</comment>
<dbReference type="EC" id="3.5.1.2" evidence="8"/>
<evidence type="ECO:0000256" key="5">
    <source>
        <dbReference type="ARBA" id="ARBA00022801"/>
    </source>
</evidence>
<dbReference type="SMART" id="SM01211">
    <property type="entry name" value="GATase_5"/>
    <property type="match status" value="1"/>
</dbReference>
<dbReference type="RefSeq" id="WP_377786849.1">
    <property type="nucleotide sequence ID" value="NZ_JBHLYQ010000001.1"/>
</dbReference>
<evidence type="ECO:0000256" key="1">
    <source>
        <dbReference type="ARBA" id="ARBA00022490"/>
    </source>
</evidence>
<comment type="subunit">
    <text evidence="8">Part of the FGAM synthase complex composed of 1 PurL, 1 PurQ and 2 PurS subunits.</text>
</comment>
<dbReference type="GO" id="GO:0004642">
    <property type="term" value="F:phosphoribosylformylglycinamidine synthase activity"/>
    <property type="evidence" value="ECO:0007669"/>
    <property type="project" value="UniProtKB-EC"/>
</dbReference>
<comment type="catalytic activity">
    <reaction evidence="8">
        <text>N(2)-formyl-N(1)-(5-phospho-beta-D-ribosyl)glycinamide + L-glutamine + ATP + H2O = 2-formamido-N(1)-(5-O-phospho-beta-D-ribosyl)acetamidine + L-glutamate + ADP + phosphate + H(+)</text>
        <dbReference type="Rhea" id="RHEA:17129"/>
        <dbReference type="ChEBI" id="CHEBI:15377"/>
        <dbReference type="ChEBI" id="CHEBI:15378"/>
        <dbReference type="ChEBI" id="CHEBI:29985"/>
        <dbReference type="ChEBI" id="CHEBI:30616"/>
        <dbReference type="ChEBI" id="CHEBI:43474"/>
        <dbReference type="ChEBI" id="CHEBI:58359"/>
        <dbReference type="ChEBI" id="CHEBI:147286"/>
        <dbReference type="ChEBI" id="CHEBI:147287"/>
        <dbReference type="ChEBI" id="CHEBI:456216"/>
        <dbReference type="EC" id="6.3.5.3"/>
    </reaction>
</comment>
<dbReference type="InterPro" id="IPR029062">
    <property type="entry name" value="Class_I_gatase-like"/>
</dbReference>
<feature type="active site" evidence="8">
    <location>
        <position position="195"/>
    </location>
</feature>
<keyword evidence="4 8" id="KW-0658">Purine biosynthesis</keyword>
<keyword evidence="3 8" id="KW-0547">Nucleotide-binding</keyword>
<accession>A0ABV6BYM1</accession>
<dbReference type="NCBIfam" id="TIGR01737">
    <property type="entry name" value="FGAM_synth_I"/>
    <property type="match status" value="1"/>
</dbReference>
<reference evidence="9 10" key="1">
    <citation type="submission" date="2024-09" db="EMBL/GenBank/DDBJ databases">
        <authorList>
            <person name="Sun Q."/>
            <person name="Mori K."/>
        </authorList>
    </citation>
    <scope>NUCLEOTIDE SEQUENCE [LARGE SCALE GENOMIC DNA]</scope>
    <source>
        <strain evidence="9 10">JCM 15389</strain>
    </source>
</reference>
<evidence type="ECO:0000256" key="8">
    <source>
        <dbReference type="HAMAP-Rule" id="MF_00421"/>
    </source>
</evidence>
<sequence length="230" mass="24000">MTARVGVVVFPGTNCEHDVAEALRRLGGEARMLWHQDPDLHGVEAVVLPGGFAHGDYLRPGALARFSPVMGAVADFAAAGGPVVGICNGFQVLTEAGLLPGALGVNRSLRFVCRPVRLRVERTGTVLTGQAEAGQELVVPVNHFSGAYRVDPATLERLEAAGQVVLRYLENPNGSQGDVAGVCNEAGNVVGLMPHPERASDPLQGGTDGQVLLRSLLAAALDRSASGARR</sequence>
<comment type="subcellular location">
    <subcellularLocation>
        <location evidence="8">Cytoplasm</location>
    </subcellularLocation>
</comment>
<dbReference type="Proteomes" id="UP001589788">
    <property type="component" value="Unassembled WGS sequence"/>
</dbReference>
<keyword evidence="5 8" id="KW-0378">Hydrolase</keyword>
<dbReference type="EC" id="6.3.5.3" evidence="8"/>
<dbReference type="Pfam" id="PF13507">
    <property type="entry name" value="GATase_5"/>
    <property type="match status" value="1"/>
</dbReference>
<comment type="caution">
    <text evidence="9">The sequence shown here is derived from an EMBL/GenBank/DDBJ whole genome shotgun (WGS) entry which is preliminary data.</text>
</comment>
<feature type="active site" description="Nucleophile" evidence="8">
    <location>
        <position position="87"/>
    </location>
</feature>
<comment type="catalytic activity">
    <reaction evidence="8">
        <text>L-glutamine + H2O = L-glutamate + NH4(+)</text>
        <dbReference type="Rhea" id="RHEA:15889"/>
        <dbReference type="ChEBI" id="CHEBI:15377"/>
        <dbReference type="ChEBI" id="CHEBI:28938"/>
        <dbReference type="ChEBI" id="CHEBI:29985"/>
        <dbReference type="ChEBI" id="CHEBI:58359"/>
        <dbReference type="EC" id="3.5.1.2"/>
    </reaction>
</comment>
<dbReference type="EMBL" id="JBHLYQ010000001">
    <property type="protein sequence ID" value="MFC0080542.1"/>
    <property type="molecule type" value="Genomic_DNA"/>
</dbReference>
<evidence type="ECO:0000313" key="9">
    <source>
        <dbReference type="EMBL" id="MFC0080542.1"/>
    </source>
</evidence>
<dbReference type="GO" id="GO:0004359">
    <property type="term" value="F:glutaminase activity"/>
    <property type="evidence" value="ECO:0007669"/>
    <property type="project" value="UniProtKB-EC"/>
</dbReference>
<gene>
    <name evidence="8 9" type="primary">purQ</name>
    <name evidence="9" type="ORF">ACFFRE_00010</name>
</gene>
<keyword evidence="6 8" id="KW-0067">ATP-binding</keyword>
<proteinExistence type="inferred from homology"/>
<dbReference type="InterPro" id="IPR010075">
    <property type="entry name" value="PRibForGlyAmidine_synth_PurQ"/>
</dbReference>
<evidence type="ECO:0000256" key="4">
    <source>
        <dbReference type="ARBA" id="ARBA00022755"/>
    </source>
</evidence>